<proteinExistence type="predicted"/>
<accession>A0A9Q0J260</accession>
<evidence type="ECO:0000313" key="4">
    <source>
        <dbReference type="Proteomes" id="UP001141552"/>
    </source>
</evidence>
<dbReference type="PANTHER" id="PTHR34048:SF5">
    <property type="entry name" value="INNER MEMBRANE LOCALIZED PROTEIN"/>
    <property type="match status" value="1"/>
</dbReference>
<evidence type="ECO:0000256" key="2">
    <source>
        <dbReference type="SAM" id="Phobius"/>
    </source>
</evidence>
<keyword evidence="2" id="KW-0812">Transmembrane</keyword>
<feature type="coiled-coil region" evidence="1">
    <location>
        <begin position="128"/>
        <end position="155"/>
    </location>
</feature>
<dbReference type="EMBL" id="JAKUCV010006958">
    <property type="protein sequence ID" value="KAJ4825257.1"/>
    <property type="molecule type" value="Genomic_DNA"/>
</dbReference>
<feature type="transmembrane region" description="Helical" evidence="2">
    <location>
        <begin position="82"/>
        <end position="110"/>
    </location>
</feature>
<keyword evidence="1" id="KW-0175">Coiled coil</keyword>
<evidence type="ECO:0000313" key="3">
    <source>
        <dbReference type="EMBL" id="KAJ4825257.1"/>
    </source>
</evidence>
<evidence type="ECO:0000256" key="1">
    <source>
        <dbReference type="SAM" id="Coils"/>
    </source>
</evidence>
<dbReference type="GO" id="GO:0009535">
    <property type="term" value="C:chloroplast thylakoid membrane"/>
    <property type="evidence" value="ECO:0007669"/>
    <property type="project" value="TreeGrafter"/>
</dbReference>
<keyword evidence="4" id="KW-1185">Reference proteome</keyword>
<dbReference type="OrthoDB" id="1700403at2759"/>
<gene>
    <name evidence="3" type="ORF">Tsubulata_038541</name>
</gene>
<keyword evidence="2" id="KW-1133">Transmembrane helix</keyword>
<keyword evidence="2" id="KW-0472">Membrane</keyword>
<organism evidence="3 4">
    <name type="scientific">Turnera subulata</name>
    <dbReference type="NCBI Taxonomy" id="218843"/>
    <lineage>
        <taxon>Eukaryota</taxon>
        <taxon>Viridiplantae</taxon>
        <taxon>Streptophyta</taxon>
        <taxon>Embryophyta</taxon>
        <taxon>Tracheophyta</taxon>
        <taxon>Spermatophyta</taxon>
        <taxon>Magnoliopsida</taxon>
        <taxon>eudicotyledons</taxon>
        <taxon>Gunneridae</taxon>
        <taxon>Pentapetalae</taxon>
        <taxon>rosids</taxon>
        <taxon>fabids</taxon>
        <taxon>Malpighiales</taxon>
        <taxon>Passifloraceae</taxon>
        <taxon>Turnera</taxon>
    </lineage>
</organism>
<protein>
    <submittedName>
        <fullName evidence="3">Uncharacterized protein</fullName>
    </submittedName>
</protein>
<sequence length="164" mass="17617">MAVNAISSNSLILTRHSLAHHHPSTGFRLKPSSSDMCSASVLPPATTTLSLSKGKLQLTASKRPLAVRAAYSDGGRPSPADVFVGGFVLGALTVGALGCVFAPQLSKALVTDRKELMRKLPKFIYDEEKEMEKTRKILTAKIDELNAALDDISAQIQKNPITME</sequence>
<dbReference type="InterPro" id="IPR040377">
    <property type="entry name" value="Ssl2009-like"/>
</dbReference>
<reference evidence="3" key="2">
    <citation type="journal article" date="2023" name="Plants (Basel)">
        <title>Annotation of the Turnera subulata (Passifloraceae) Draft Genome Reveals the S-Locus Evolved after the Divergence of Turneroideae from Passifloroideae in a Stepwise Manner.</title>
        <authorList>
            <person name="Henning P.M."/>
            <person name="Roalson E.H."/>
            <person name="Mir W."/>
            <person name="McCubbin A.G."/>
            <person name="Shore J.S."/>
        </authorList>
    </citation>
    <scope>NUCLEOTIDE SEQUENCE</scope>
    <source>
        <strain evidence="3">F60SS</strain>
    </source>
</reference>
<dbReference type="PANTHER" id="PTHR34048">
    <property type="entry name" value="LOW-DENSITY RECEPTOR-LIKE PROTEIN"/>
    <property type="match status" value="1"/>
</dbReference>
<comment type="caution">
    <text evidence="3">The sequence shown here is derived from an EMBL/GenBank/DDBJ whole genome shotgun (WGS) entry which is preliminary data.</text>
</comment>
<reference evidence="3" key="1">
    <citation type="submission" date="2022-02" db="EMBL/GenBank/DDBJ databases">
        <authorList>
            <person name="Henning P.M."/>
            <person name="McCubbin A.G."/>
            <person name="Shore J.S."/>
        </authorList>
    </citation>
    <scope>NUCLEOTIDE SEQUENCE</scope>
    <source>
        <strain evidence="3">F60SS</strain>
        <tissue evidence="3">Leaves</tissue>
    </source>
</reference>
<name>A0A9Q0J260_9ROSI</name>
<dbReference type="AlphaFoldDB" id="A0A9Q0J260"/>
<dbReference type="Proteomes" id="UP001141552">
    <property type="component" value="Unassembled WGS sequence"/>
</dbReference>
<dbReference type="GO" id="GO:0009706">
    <property type="term" value="C:chloroplast inner membrane"/>
    <property type="evidence" value="ECO:0007669"/>
    <property type="project" value="TreeGrafter"/>
</dbReference>